<keyword evidence="1" id="KW-0547">Nucleotide-binding</keyword>
<dbReference type="KEGG" id="smo:SELMODRAFT_128555"/>
<dbReference type="InterPro" id="IPR001650">
    <property type="entry name" value="Helicase_C-like"/>
</dbReference>
<dbReference type="Pfam" id="PF00271">
    <property type="entry name" value="Helicase_C"/>
    <property type="match status" value="1"/>
</dbReference>
<keyword evidence="8" id="KW-1185">Reference proteome</keyword>
<feature type="domain" description="Helicase C-terminal" evidence="6">
    <location>
        <begin position="522"/>
        <end position="669"/>
    </location>
</feature>
<feature type="compositionally biased region" description="Basic residues" evidence="4">
    <location>
        <begin position="41"/>
        <end position="50"/>
    </location>
</feature>
<dbReference type="GO" id="GO:0006289">
    <property type="term" value="P:nucleotide-excision repair"/>
    <property type="evidence" value="ECO:0000318"/>
    <property type="project" value="GO_Central"/>
</dbReference>
<keyword evidence="3" id="KW-0067">ATP-binding</keyword>
<dbReference type="SMART" id="SM00487">
    <property type="entry name" value="DEXDc"/>
    <property type="match status" value="1"/>
</dbReference>
<dbReference type="PANTHER" id="PTHR45626">
    <property type="entry name" value="TRANSCRIPTION TERMINATION FACTOR 2-RELATED"/>
    <property type="match status" value="1"/>
</dbReference>
<evidence type="ECO:0000256" key="3">
    <source>
        <dbReference type="ARBA" id="ARBA00022840"/>
    </source>
</evidence>
<dbReference type="eggNOG" id="KOG1002">
    <property type="taxonomic scope" value="Eukaryota"/>
</dbReference>
<dbReference type="InterPro" id="IPR050628">
    <property type="entry name" value="SNF2_RAD54_helicase_TF"/>
</dbReference>
<accession>D8SZH3</accession>
<dbReference type="OMA" id="LANNKYS"/>
<evidence type="ECO:0000259" key="5">
    <source>
        <dbReference type="PROSITE" id="PS51192"/>
    </source>
</evidence>
<keyword evidence="2" id="KW-0378">Hydrolase</keyword>
<protein>
    <submittedName>
        <fullName evidence="7">Uncharacterized protein CHR37-2</fullName>
    </submittedName>
</protein>
<dbReference type="CDD" id="cd18008">
    <property type="entry name" value="DEXDc_SHPRH-like"/>
    <property type="match status" value="1"/>
</dbReference>
<dbReference type="GO" id="GO:0008094">
    <property type="term" value="F:ATP-dependent activity, acting on DNA"/>
    <property type="evidence" value="ECO:0000318"/>
    <property type="project" value="GO_Central"/>
</dbReference>
<dbReference type="PROSITE" id="PS51192">
    <property type="entry name" value="HELICASE_ATP_BIND_1"/>
    <property type="match status" value="1"/>
</dbReference>
<proteinExistence type="predicted"/>
<evidence type="ECO:0000313" key="8">
    <source>
        <dbReference type="Proteomes" id="UP000001514"/>
    </source>
</evidence>
<evidence type="ECO:0000256" key="2">
    <source>
        <dbReference type="ARBA" id="ARBA00022801"/>
    </source>
</evidence>
<feature type="region of interest" description="Disordered" evidence="4">
    <location>
        <begin position="1"/>
        <end position="65"/>
    </location>
</feature>
<dbReference type="InParanoid" id="D8SZH3"/>
<dbReference type="InterPro" id="IPR000330">
    <property type="entry name" value="SNF2_N"/>
</dbReference>
<evidence type="ECO:0000259" key="6">
    <source>
        <dbReference type="PROSITE" id="PS51194"/>
    </source>
</evidence>
<organism evidence="8">
    <name type="scientific">Selaginella moellendorffii</name>
    <name type="common">Spikemoss</name>
    <dbReference type="NCBI Taxonomy" id="88036"/>
    <lineage>
        <taxon>Eukaryota</taxon>
        <taxon>Viridiplantae</taxon>
        <taxon>Streptophyta</taxon>
        <taxon>Embryophyta</taxon>
        <taxon>Tracheophyta</taxon>
        <taxon>Lycopodiopsida</taxon>
        <taxon>Selaginellales</taxon>
        <taxon>Selaginellaceae</taxon>
        <taxon>Selaginella</taxon>
    </lineage>
</organism>
<gene>
    <name evidence="7" type="primary">CHR37-2</name>
    <name evidence="7" type="ORF">SELMODRAFT_128555</name>
</gene>
<dbReference type="SMART" id="SM00490">
    <property type="entry name" value="HELICc"/>
    <property type="match status" value="1"/>
</dbReference>
<dbReference type="GO" id="GO:0016787">
    <property type="term" value="F:hydrolase activity"/>
    <property type="evidence" value="ECO:0007669"/>
    <property type="project" value="UniProtKB-KW"/>
</dbReference>
<dbReference type="STRING" id="88036.D8SZH3"/>
<dbReference type="InterPro" id="IPR027417">
    <property type="entry name" value="P-loop_NTPase"/>
</dbReference>
<name>D8SZH3_SELML</name>
<dbReference type="Proteomes" id="UP000001514">
    <property type="component" value="Unassembled WGS sequence"/>
</dbReference>
<dbReference type="PANTHER" id="PTHR45626:SF12">
    <property type="entry name" value="DNA REPAIR PROTEIN RAD16"/>
    <property type="match status" value="1"/>
</dbReference>
<sequence length="669" mass="75918">MEEDVDVKPLSVATAPPFPTVIAPKRRYGTRDEFEDWTGPSRRKKAKKSKNAVQDEDDDDNYDPATENLEWKQWARELETDIVKIGKCSRWGDDDMEEDQPKKKVLAQHETPSELVFPLLPFQGEFLTWSLSREESNMRGGVLADEMGMGKTIQAISLIIAGRTAGHGHDPNAPDAKNLNTTLVVCPVVAIEQWKSEIERFTKEGTLKVLIYHGNRKHITVKELAKHDVVLTTYSIIEHDYRKILPDKLSAAKDDFSLLHSVKWVRIILDEAHTIKDRASNTAKSVFALQSCYKWGLSGTPLQNRVGELYSLVRYLEINPYAYFFCKKCDCKSLEYSATMCDKCEHASTLHFCWWNKVSFACGKSMKLLRQKLLDEMLLRRTKIERAADLSMPPKLSFVRKVVFDAKEDDYYQSLYSQSKSVFNTYVKEGSVLNNYGHIFDLLTRLRQAVDHPYLVVHSATGASGNLLSEGSEDTKIACPRCETPLTVDAKSSKVVGKKLTGYRKGSIINRLDLNDFVTSTKIEALKEEVKKMISKDTSAKGLVFSQFTSMLDLIGYSFELAGVKCVKLDGGMSLSQRSTAIDTFRNDPECKLFLMSLKAGGVALNLTVASYIFLMDPWWNPAVEHQAQDRIHRIGQYKPIRVTRFVIENSVEERILKLQEKKQLVFEG</sequence>
<dbReference type="InterPro" id="IPR014001">
    <property type="entry name" value="Helicase_ATP-bd"/>
</dbReference>
<dbReference type="EMBL" id="GL377655">
    <property type="protein sequence ID" value="EFJ10215.1"/>
    <property type="molecule type" value="Genomic_DNA"/>
</dbReference>
<dbReference type="GO" id="GO:0005524">
    <property type="term" value="F:ATP binding"/>
    <property type="evidence" value="ECO:0007669"/>
    <property type="project" value="UniProtKB-KW"/>
</dbReference>
<feature type="domain" description="Helicase ATP-binding" evidence="5">
    <location>
        <begin position="132"/>
        <end position="319"/>
    </location>
</feature>
<reference evidence="7 8" key="1">
    <citation type="journal article" date="2011" name="Science">
        <title>The Selaginella genome identifies genetic changes associated with the evolution of vascular plants.</title>
        <authorList>
            <person name="Banks J.A."/>
            <person name="Nishiyama T."/>
            <person name="Hasebe M."/>
            <person name="Bowman J.L."/>
            <person name="Gribskov M."/>
            <person name="dePamphilis C."/>
            <person name="Albert V.A."/>
            <person name="Aono N."/>
            <person name="Aoyama T."/>
            <person name="Ambrose B.A."/>
            <person name="Ashton N.W."/>
            <person name="Axtell M.J."/>
            <person name="Barker E."/>
            <person name="Barker M.S."/>
            <person name="Bennetzen J.L."/>
            <person name="Bonawitz N.D."/>
            <person name="Chapple C."/>
            <person name="Cheng C."/>
            <person name="Correa L.G."/>
            <person name="Dacre M."/>
            <person name="DeBarry J."/>
            <person name="Dreyer I."/>
            <person name="Elias M."/>
            <person name="Engstrom E.M."/>
            <person name="Estelle M."/>
            <person name="Feng L."/>
            <person name="Finet C."/>
            <person name="Floyd S.K."/>
            <person name="Frommer W.B."/>
            <person name="Fujita T."/>
            <person name="Gramzow L."/>
            <person name="Gutensohn M."/>
            <person name="Harholt J."/>
            <person name="Hattori M."/>
            <person name="Heyl A."/>
            <person name="Hirai T."/>
            <person name="Hiwatashi Y."/>
            <person name="Ishikawa M."/>
            <person name="Iwata M."/>
            <person name="Karol K.G."/>
            <person name="Koehler B."/>
            <person name="Kolukisaoglu U."/>
            <person name="Kubo M."/>
            <person name="Kurata T."/>
            <person name="Lalonde S."/>
            <person name="Li K."/>
            <person name="Li Y."/>
            <person name="Litt A."/>
            <person name="Lyons E."/>
            <person name="Manning G."/>
            <person name="Maruyama T."/>
            <person name="Michael T.P."/>
            <person name="Mikami K."/>
            <person name="Miyazaki S."/>
            <person name="Morinaga S."/>
            <person name="Murata T."/>
            <person name="Mueller-Roeber B."/>
            <person name="Nelson D.R."/>
            <person name="Obara M."/>
            <person name="Oguri Y."/>
            <person name="Olmstead R.G."/>
            <person name="Onodera N."/>
            <person name="Petersen B.L."/>
            <person name="Pils B."/>
            <person name="Prigge M."/>
            <person name="Rensing S.A."/>
            <person name="Riano-Pachon D.M."/>
            <person name="Roberts A.W."/>
            <person name="Sato Y."/>
            <person name="Scheller H.V."/>
            <person name="Schulz B."/>
            <person name="Schulz C."/>
            <person name="Shakirov E.V."/>
            <person name="Shibagaki N."/>
            <person name="Shinohara N."/>
            <person name="Shippen D.E."/>
            <person name="Soerensen I."/>
            <person name="Sotooka R."/>
            <person name="Sugimoto N."/>
            <person name="Sugita M."/>
            <person name="Sumikawa N."/>
            <person name="Tanurdzic M."/>
            <person name="Theissen G."/>
            <person name="Ulvskov P."/>
            <person name="Wakazuki S."/>
            <person name="Weng J.K."/>
            <person name="Willats W.W."/>
            <person name="Wipf D."/>
            <person name="Wolf P.G."/>
            <person name="Yang L."/>
            <person name="Zimmer A.D."/>
            <person name="Zhu Q."/>
            <person name="Mitros T."/>
            <person name="Hellsten U."/>
            <person name="Loque D."/>
            <person name="Otillar R."/>
            <person name="Salamov A."/>
            <person name="Schmutz J."/>
            <person name="Shapiro H."/>
            <person name="Lindquist E."/>
            <person name="Lucas S."/>
            <person name="Rokhsar D."/>
            <person name="Grigoriev I.V."/>
        </authorList>
    </citation>
    <scope>NUCLEOTIDE SEQUENCE [LARGE SCALE GENOMIC DNA]</scope>
</reference>
<dbReference type="Gene3D" id="3.40.50.300">
    <property type="entry name" value="P-loop containing nucleotide triphosphate hydrolases"/>
    <property type="match status" value="1"/>
</dbReference>
<dbReference type="GO" id="GO:0005634">
    <property type="term" value="C:nucleus"/>
    <property type="evidence" value="ECO:0000318"/>
    <property type="project" value="GO_Central"/>
</dbReference>
<dbReference type="AlphaFoldDB" id="D8SZH3"/>
<dbReference type="FunCoup" id="D8SZH3">
    <property type="interactions" value="1331"/>
</dbReference>
<dbReference type="CDD" id="cd18793">
    <property type="entry name" value="SF2_C_SNF"/>
    <property type="match status" value="1"/>
</dbReference>
<evidence type="ECO:0000313" key="7">
    <source>
        <dbReference type="EMBL" id="EFJ10215.1"/>
    </source>
</evidence>
<dbReference type="Gene3D" id="3.40.50.10810">
    <property type="entry name" value="Tandem AAA-ATPase domain"/>
    <property type="match status" value="1"/>
</dbReference>
<dbReference type="PROSITE" id="PS51194">
    <property type="entry name" value="HELICASE_CTER"/>
    <property type="match status" value="1"/>
</dbReference>
<dbReference type="InterPro" id="IPR038718">
    <property type="entry name" value="SNF2-like_sf"/>
</dbReference>
<evidence type="ECO:0000256" key="4">
    <source>
        <dbReference type="SAM" id="MobiDB-lite"/>
    </source>
</evidence>
<dbReference type="SUPFAM" id="SSF52540">
    <property type="entry name" value="P-loop containing nucleoside triphosphate hydrolases"/>
    <property type="match status" value="2"/>
</dbReference>
<dbReference type="Gramene" id="EFJ10215">
    <property type="protein sequence ID" value="EFJ10215"/>
    <property type="gene ID" value="SELMODRAFT_128555"/>
</dbReference>
<dbReference type="Pfam" id="PF00176">
    <property type="entry name" value="SNF2-rel_dom"/>
    <property type="match status" value="1"/>
</dbReference>
<dbReference type="InterPro" id="IPR049730">
    <property type="entry name" value="SNF2/RAD54-like_C"/>
</dbReference>
<evidence type="ECO:0000256" key="1">
    <source>
        <dbReference type="ARBA" id="ARBA00022741"/>
    </source>
</evidence>
<dbReference type="HOGENOM" id="CLU_000315_2_1_1"/>